<dbReference type="OrthoDB" id="8479257at2"/>
<evidence type="ECO:0000313" key="3">
    <source>
        <dbReference type="EMBL" id="KAA5599237.1"/>
    </source>
</evidence>
<proteinExistence type="predicted"/>
<accession>A0A5M6HU84</accession>
<dbReference type="Proteomes" id="UP000323886">
    <property type="component" value="Unassembled WGS sequence"/>
</dbReference>
<evidence type="ECO:0000313" key="4">
    <source>
        <dbReference type="Proteomes" id="UP000323886"/>
    </source>
</evidence>
<dbReference type="AlphaFoldDB" id="A0A5M6HU84"/>
<gene>
    <name evidence="3" type="ORF">F1193_12460</name>
</gene>
<feature type="domain" description="Phasin" evidence="2">
    <location>
        <begin position="61"/>
        <end position="159"/>
    </location>
</feature>
<name>A0A5M6HU84_9HYPH</name>
<organism evidence="3 4">
    <name type="scientific">Blastochloris sulfoviridis</name>
    <dbReference type="NCBI Taxonomy" id="50712"/>
    <lineage>
        <taxon>Bacteria</taxon>
        <taxon>Pseudomonadati</taxon>
        <taxon>Pseudomonadota</taxon>
        <taxon>Alphaproteobacteria</taxon>
        <taxon>Hyphomicrobiales</taxon>
        <taxon>Blastochloridaceae</taxon>
        <taxon>Blastochloris</taxon>
    </lineage>
</organism>
<comment type="caution">
    <text evidence="3">The sequence shown here is derived from an EMBL/GenBank/DDBJ whole genome shotgun (WGS) entry which is preliminary data.</text>
</comment>
<dbReference type="InterPro" id="IPR010127">
    <property type="entry name" value="Phasin_subfam-1"/>
</dbReference>
<keyword evidence="4" id="KW-1185">Reference proteome</keyword>
<evidence type="ECO:0000259" key="2">
    <source>
        <dbReference type="Pfam" id="PF09361"/>
    </source>
</evidence>
<dbReference type="EMBL" id="VWPL01000023">
    <property type="protein sequence ID" value="KAA5599237.1"/>
    <property type="molecule type" value="Genomic_DNA"/>
</dbReference>
<dbReference type="InterPro" id="IPR018968">
    <property type="entry name" value="Phasin"/>
</dbReference>
<dbReference type="RefSeq" id="WP_150098139.1">
    <property type="nucleotide sequence ID" value="NZ_VWPL01000023.1"/>
</dbReference>
<reference evidence="3 4" key="1">
    <citation type="submission" date="2019-09" db="EMBL/GenBank/DDBJ databases">
        <title>Draft Whole-Genome sequence of Blastochloris sulfoviridis DSM 729.</title>
        <authorList>
            <person name="Meyer T.E."/>
            <person name="Kyndt J.A."/>
        </authorList>
    </citation>
    <scope>NUCLEOTIDE SEQUENCE [LARGE SCALE GENOMIC DNA]</scope>
    <source>
        <strain evidence="3 4">DSM 729</strain>
    </source>
</reference>
<dbReference type="InterPro" id="IPR010234">
    <property type="entry name" value="Phasin_subfam-2"/>
</dbReference>
<protein>
    <submittedName>
        <fullName evidence="3">Phasin</fullName>
    </submittedName>
</protein>
<feature type="region of interest" description="Disordered" evidence="1">
    <location>
        <begin position="1"/>
        <end position="33"/>
    </location>
</feature>
<dbReference type="NCBIfam" id="TIGR01985">
    <property type="entry name" value="phasin_2"/>
    <property type="match status" value="1"/>
</dbReference>
<evidence type="ECO:0000256" key="1">
    <source>
        <dbReference type="SAM" id="MobiDB-lite"/>
    </source>
</evidence>
<dbReference type="NCBIfam" id="TIGR01841">
    <property type="entry name" value="phasin"/>
    <property type="match status" value="1"/>
</dbReference>
<dbReference type="Pfam" id="PF09361">
    <property type="entry name" value="Phasin_2"/>
    <property type="match status" value="1"/>
</dbReference>
<feature type="compositionally biased region" description="Basic and acidic residues" evidence="1">
    <location>
        <begin position="1"/>
        <end position="26"/>
    </location>
</feature>
<sequence>MAETKIEPKSMAEVKSAEVKPADTKPAKPKAPVAAAADMELPVAMREMAEKSVAQAKDAYEKIKSAAEETTDMIEDTYITASKGLSDLNIRALEAMRANINASFDFTRAVMQVKTLSQAVELTSSHIRKQFETLIDQTRELTDLAQKIAADTAEPVKASVEKVVKPAA</sequence>